<dbReference type="Gene3D" id="3.40.470.10">
    <property type="entry name" value="Uracil-DNA glycosylase-like domain"/>
    <property type="match status" value="1"/>
</dbReference>
<reference evidence="1" key="1">
    <citation type="submission" date="2018-05" db="EMBL/GenBank/DDBJ databases">
        <authorList>
            <person name="Lanie J.A."/>
            <person name="Ng W.-L."/>
            <person name="Kazmierczak K.M."/>
            <person name="Andrzejewski T.M."/>
            <person name="Davidsen T.M."/>
            <person name="Wayne K.J."/>
            <person name="Tettelin H."/>
            <person name="Glass J.I."/>
            <person name="Rusch D."/>
            <person name="Podicherti R."/>
            <person name="Tsui H.-C.T."/>
            <person name="Winkler M.E."/>
        </authorList>
    </citation>
    <scope>NUCLEOTIDE SEQUENCE</scope>
</reference>
<dbReference type="PANTHER" id="PTHR11264">
    <property type="entry name" value="URACIL-DNA GLYCOSYLASE"/>
    <property type="match status" value="1"/>
</dbReference>
<dbReference type="PANTHER" id="PTHR11264:SF0">
    <property type="entry name" value="URACIL-DNA GLYCOSYLASE"/>
    <property type="match status" value="1"/>
</dbReference>
<evidence type="ECO:0000313" key="1">
    <source>
        <dbReference type="EMBL" id="SVE31780.1"/>
    </source>
</evidence>
<organism evidence="1">
    <name type="scientific">marine metagenome</name>
    <dbReference type="NCBI Taxonomy" id="408172"/>
    <lineage>
        <taxon>unclassified sequences</taxon>
        <taxon>metagenomes</taxon>
        <taxon>ecological metagenomes</taxon>
    </lineage>
</organism>
<dbReference type="InterPro" id="IPR002043">
    <property type="entry name" value="UDG_fam1"/>
</dbReference>
<sequence>PSKHLILKSAHPSPLSAHKGFFGNKHFSKCNDFLKERRIIPITWEI</sequence>
<dbReference type="GO" id="GO:0097510">
    <property type="term" value="P:base-excision repair, AP site formation via deaminated base removal"/>
    <property type="evidence" value="ECO:0007669"/>
    <property type="project" value="TreeGrafter"/>
</dbReference>
<dbReference type="AlphaFoldDB" id="A0A383CI97"/>
<proteinExistence type="predicted"/>
<dbReference type="GO" id="GO:0004844">
    <property type="term" value="F:uracil DNA N-glycosylase activity"/>
    <property type="evidence" value="ECO:0007669"/>
    <property type="project" value="InterPro"/>
</dbReference>
<evidence type="ECO:0008006" key="2">
    <source>
        <dbReference type="Google" id="ProtNLM"/>
    </source>
</evidence>
<name>A0A383CI97_9ZZZZ</name>
<gene>
    <name evidence="1" type="ORF">METZ01_LOCUS484634</name>
</gene>
<dbReference type="EMBL" id="UINC01208977">
    <property type="protein sequence ID" value="SVE31780.1"/>
    <property type="molecule type" value="Genomic_DNA"/>
</dbReference>
<protein>
    <recommendedName>
        <fullName evidence="2">Uracil-DNA glycosylase-like domain-containing protein</fullName>
    </recommendedName>
</protein>
<dbReference type="SUPFAM" id="SSF52141">
    <property type="entry name" value="Uracil-DNA glycosylase-like"/>
    <property type="match status" value="1"/>
</dbReference>
<accession>A0A383CI97</accession>
<dbReference type="InterPro" id="IPR036895">
    <property type="entry name" value="Uracil-DNA_glycosylase-like_sf"/>
</dbReference>
<feature type="non-terminal residue" evidence="1">
    <location>
        <position position="1"/>
    </location>
</feature>